<name>A0ABN7HQI9_9BURK</name>
<dbReference type="PANTHER" id="PTHR40115:SF1">
    <property type="entry name" value="INNER MEMBRANE PROTEIN WITH PEPSY TM HELIX"/>
    <property type="match status" value="1"/>
</dbReference>
<keyword evidence="1" id="KW-1133">Transmembrane helix</keyword>
<proteinExistence type="predicted"/>
<dbReference type="RefSeq" id="WP_201642334.1">
    <property type="nucleotide sequence ID" value="NZ_CAJHCP010000004.1"/>
</dbReference>
<keyword evidence="1" id="KW-0472">Membrane</keyword>
<feature type="transmembrane region" description="Helical" evidence="1">
    <location>
        <begin position="163"/>
        <end position="185"/>
    </location>
</feature>
<evidence type="ECO:0000256" key="1">
    <source>
        <dbReference type="SAM" id="Phobius"/>
    </source>
</evidence>
<evidence type="ECO:0000313" key="3">
    <source>
        <dbReference type="Proteomes" id="UP000598032"/>
    </source>
</evidence>
<dbReference type="PANTHER" id="PTHR40115">
    <property type="entry name" value="INNER MEMBRANE PROTEIN WITH PEPSY TM HELIX"/>
    <property type="match status" value="1"/>
</dbReference>
<organism evidence="2 3">
    <name type="scientific">Paraburkholderia metrosideri</name>
    <dbReference type="NCBI Taxonomy" id="580937"/>
    <lineage>
        <taxon>Bacteria</taxon>
        <taxon>Pseudomonadati</taxon>
        <taxon>Pseudomonadota</taxon>
        <taxon>Betaproteobacteria</taxon>
        <taxon>Burkholderiales</taxon>
        <taxon>Burkholderiaceae</taxon>
        <taxon>Paraburkholderia</taxon>
    </lineage>
</organism>
<dbReference type="EMBL" id="CAJHCP010000004">
    <property type="protein sequence ID" value="CAD6529196.1"/>
    <property type="molecule type" value="Genomic_DNA"/>
</dbReference>
<dbReference type="Proteomes" id="UP000598032">
    <property type="component" value="Unassembled WGS sequence"/>
</dbReference>
<keyword evidence="1" id="KW-0812">Transmembrane</keyword>
<feature type="transmembrane region" description="Helical" evidence="1">
    <location>
        <begin position="197"/>
        <end position="215"/>
    </location>
</feature>
<dbReference type="Pfam" id="PF16357">
    <property type="entry name" value="PepSY_TM_like_2"/>
    <property type="match status" value="1"/>
</dbReference>
<gene>
    <name evidence="2" type="ORF">LMG28140_02246</name>
</gene>
<protein>
    <recommendedName>
        <fullName evidence="4">PepSY-associated TM helix domain protein</fullName>
    </recommendedName>
</protein>
<evidence type="ECO:0008006" key="4">
    <source>
        <dbReference type="Google" id="ProtNLM"/>
    </source>
</evidence>
<keyword evidence="3" id="KW-1185">Reference proteome</keyword>
<comment type="caution">
    <text evidence="2">The sequence shown here is derived from an EMBL/GenBank/DDBJ whole genome shotgun (WGS) entry which is preliminary data.</text>
</comment>
<accession>A0ABN7HQI9</accession>
<sequence>METQLNGGVTPVEAPQRRAFWLKHLHRWHWISSAICLIGMMLFAFTGLTLNHAGSIEAHPVVERRSAHLPGDIAHQISQIPDRERAGIPAELATFLDHQFGIDTQGHAAEWSGDEVYIALPRPGGDAWVSADIANGDVQYELTTRGWISWLNDLHKGRNTGGAWSLFLDAFALACLVFSITGLFLLKLHARKRGATWPLVGLGVVIPLLLVIIFIH</sequence>
<dbReference type="InterPro" id="IPR032307">
    <property type="entry name" value="PepSY_TM-like_2"/>
</dbReference>
<reference evidence="2 3" key="1">
    <citation type="submission" date="2020-10" db="EMBL/GenBank/DDBJ databases">
        <authorList>
            <person name="Peeters C."/>
        </authorList>
    </citation>
    <scope>NUCLEOTIDE SEQUENCE [LARGE SCALE GENOMIC DNA]</scope>
    <source>
        <strain evidence="2 3">LMG 28140</strain>
    </source>
</reference>
<evidence type="ECO:0000313" key="2">
    <source>
        <dbReference type="EMBL" id="CAD6529196.1"/>
    </source>
</evidence>
<feature type="transmembrane region" description="Helical" evidence="1">
    <location>
        <begin position="28"/>
        <end position="50"/>
    </location>
</feature>